<protein>
    <submittedName>
        <fullName evidence="1">Uncharacterized protein</fullName>
    </submittedName>
</protein>
<dbReference type="Proteomes" id="UP000032875">
    <property type="component" value="Unassembled WGS sequence"/>
</dbReference>
<proteinExistence type="predicted"/>
<dbReference type="AlphaFoldDB" id="I4M2C0"/>
<organism evidence="1 2">
    <name type="scientific">Gardnerella vaginalis 1500E</name>
    <dbReference type="NCBI Taxonomy" id="698957"/>
    <lineage>
        <taxon>Bacteria</taxon>
        <taxon>Bacillati</taxon>
        <taxon>Actinomycetota</taxon>
        <taxon>Actinomycetes</taxon>
        <taxon>Bifidobacteriales</taxon>
        <taxon>Bifidobacteriaceae</taxon>
        <taxon>Gardnerella</taxon>
    </lineage>
</organism>
<accession>I4M2C0</accession>
<reference evidence="1 2" key="1">
    <citation type="journal article" date="2012" name="J. Bacteriol.">
        <title>Comparative Genomic Analyses of 17 Clinical Isolates of Gardnerella vaginalis Provide Evidence of Multiple Genetically Isolated Clades Consistent with Subspeciation into Genovars.</title>
        <authorList>
            <person name="Ahmed A."/>
            <person name="Earl J."/>
            <person name="Retchless A."/>
            <person name="Hillier S."/>
            <person name="Rabe L."/>
            <person name="Cherpes T."/>
            <person name="Powell E."/>
            <person name="Janto B."/>
            <person name="Eutsey R."/>
            <person name="Hiller N.L."/>
            <person name="Boissy R."/>
            <person name="Dahlgreen M."/>
            <person name="Hall B."/>
            <person name="Costerton J."/>
            <person name="Post J.C."/>
            <person name="Hu F."/>
            <person name="Ehrlich G."/>
        </authorList>
    </citation>
    <scope>NUCLEOTIDE SEQUENCE [LARGE SCALE GENOMIC DNA]</scope>
    <source>
        <strain evidence="1 2">1500E</strain>
    </source>
</reference>
<gene>
    <name evidence="1" type="ORF">CGSMWGv1500E_02192</name>
</gene>
<dbReference type="EMBL" id="ADES01000007">
    <property type="protein sequence ID" value="EIK83360.1"/>
    <property type="molecule type" value="Genomic_DNA"/>
</dbReference>
<comment type="caution">
    <text evidence="1">The sequence shown here is derived from an EMBL/GenBank/DDBJ whole genome shotgun (WGS) entry which is preliminary data.</text>
</comment>
<evidence type="ECO:0000313" key="2">
    <source>
        <dbReference type="Proteomes" id="UP000032875"/>
    </source>
</evidence>
<evidence type="ECO:0000313" key="1">
    <source>
        <dbReference type="EMBL" id="EIK83360.1"/>
    </source>
</evidence>
<sequence>MRHSCSAKAIRSAELAQVESTVCFQLELSSERVTRAVCQLRQ</sequence>
<name>I4M2C0_GARVA</name>